<dbReference type="InterPro" id="IPR050432">
    <property type="entry name" value="FAD-linked_Oxidoreductases_BP"/>
</dbReference>
<organism evidence="5">
    <name type="scientific">Sesamum angustifolium</name>
    <dbReference type="NCBI Taxonomy" id="2727405"/>
    <lineage>
        <taxon>Eukaryota</taxon>
        <taxon>Viridiplantae</taxon>
        <taxon>Streptophyta</taxon>
        <taxon>Embryophyta</taxon>
        <taxon>Tracheophyta</taxon>
        <taxon>Spermatophyta</taxon>
        <taxon>Magnoliopsida</taxon>
        <taxon>eudicotyledons</taxon>
        <taxon>Gunneridae</taxon>
        <taxon>Pentapetalae</taxon>
        <taxon>asterids</taxon>
        <taxon>lamiids</taxon>
        <taxon>Lamiales</taxon>
        <taxon>Pedaliaceae</taxon>
        <taxon>Sesamum</taxon>
    </lineage>
</organism>
<dbReference type="PANTHER" id="PTHR13878">
    <property type="entry name" value="GULONOLACTONE OXIDASE"/>
    <property type="match status" value="1"/>
</dbReference>
<protein>
    <submittedName>
        <fullName evidence="5">L-gulonolactone oxidase 3</fullName>
    </submittedName>
</protein>
<comment type="similarity">
    <text evidence="1">Belongs to the oxygen-dependent FAD-linked oxidoreductase family.</text>
</comment>
<name>A0AAW2ILW0_9LAMI</name>
<reference evidence="5" key="1">
    <citation type="submission" date="2020-06" db="EMBL/GenBank/DDBJ databases">
        <authorList>
            <person name="Li T."/>
            <person name="Hu X."/>
            <person name="Zhang T."/>
            <person name="Song X."/>
            <person name="Zhang H."/>
            <person name="Dai N."/>
            <person name="Sheng W."/>
            <person name="Hou X."/>
            <person name="Wei L."/>
        </authorList>
    </citation>
    <scope>NUCLEOTIDE SEQUENCE</scope>
    <source>
        <strain evidence="5">G01</strain>
        <tissue evidence="5">Leaf</tissue>
    </source>
</reference>
<dbReference type="InterPro" id="IPR036318">
    <property type="entry name" value="FAD-bd_PCMH-like_sf"/>
</dbReference>
<dbReference type="GO" id="GO:0016491">
    <property type="term" value="F:oxidoreductase activity"/>
    <property type="evidence" value="ECO:0007669"/>
    <property type="project" value="UniProtKB-KW"/>
</dbReference>
<accession>A0AAW2ILW0</accession>
<evidence type="ECO:0000313" key="5">
    <source>
        <dbReference type="EMBL" id="KAL0283126.1"/>
    </source>
</evidence>
<dbReference type="GO" id="GO:0071949">
    <property type="term" value="F:FAD binding"/>
    <property type="evidence" value="ECO:0007669"/>
    <property type="project" value="InterPro"/>
</dbReference>
<evidence type="ECO:0000259" key="4">
    <source>
        <dbReference type="PROSITE" id="PS51387"/>
    </source>
</evidence>
<dbReference type="PROSITE" id="PS51387">
    <property type="entry name" value="FAD_PCMH"/>
    <property type="match status" value="1"/>
</dbReference>
<dbReference type="InterPro" id="IPR006094">
    <property type="entry name" value="Oxid_FAD_bind_N"/>
</dbReference>
<dbReference type="Pfam" id="PF01565">
    <property type="entry name" value="FAD_binding_4"/>
    <property type="match status" value="1"/>
</dbReference>
<reference evidence="5" key="2">
    <citation type="journal article" date="2024" name="Plant">
        <title>Genomic evolution and insights into agronomic trait innovations of Sesamum species.</title>
        <authorList>
            <person name="Miao H."/>
            <person name="Wang L."/>
            <person name="Qu L."/>
            <person name="Liu H."/>
            <person name="Sun Y."/>
            <person name="Le M."/>
            <person name="Wang Q."/>
            <person name="Wei S."/>
            <person name="Zheng Y."/>
            <person name="Lin W."/>
            <person name="Duan Y."/>
            <person name="Cao H."/>
            <person name="Xiong S."/>
            <person name="Wang X."/>
            <person name="Wei L."/>
            <person name="Li C."/>
            <person name="Ma Q."/>
            <person name="Ju M."/>
            <person name="Zhao R."/>
            <person name="Li G."/>
            <person name="Mu C."/>
            <person name="Tian Q."/>
            <person name="Mei H."/>
            <person name="Zhang T."/>
            <person name="Gao T."/>
            <person name="Zhang H."/>
        </authorList>
    </citation>
    <scope>NUCLEOTIDE SEQUENCE</scope>
    <source>
        <strain evidence="5">G01</strain>
    </source>
</reference>
<dbReference type="PANTHER" id="PTHR13878:SF125">
    <property type="entry name" value="L-GULONOLACTONE OXIDASE 3"/>
    <property type="match status" value="1"/>
</dbReference>
<evidence type="ECO:0000256" key="2">
    <source>
        <dbReference type="ARBA" id="ARBA00023002"/>
    </source>
</evidence>
<dbReference type="SUPFAM" id="SSF56176">
    <property type="entry name" value="FAD-binding/transporter-associated domain-like"/>
    <property type="match status" value="1"/>
</dbReference>
<feature type="region of interest" description="Disordered" evidence="3">
    <location>
        <begin position="1"/>
        <end position="20"/>
    </location>
</feature>
<dbReference type="Gene3D" id="3.30.465.10">
    <property type="match status" value="1"/>
</dbReference>
<dbReference type="InterPro" id="IPR016166">
    <property type="entry name" value="FAD-bd_PCMH"/>
</dbReference>
<gene>
    <name evidence="5" type="ORF">Sangu_2909800</name>
</gene>
<dbReference type="AlphaFoldDB" id="A0AAW2ILW0"/>
<proteinExistence type="inferred from homology"/>
<dbReference type="EMBL" id="JACGWK010001749">
    <property type="protein sequence ID" value="KAL0283126.1"/>
    <property type="molecule type" value="Genomic_DNA"/>
</dbReference>
<sequence>MGFSSPHTRHATTKSGPVQPNRLQALQLLRRLGRPERLPVQAVVYPTTEEELRSAVANANKNHLKVKVVSRFSHTIPKLACPTNQSRAILISTEKYNTSIDVDVASMTVTADAGVGLRAVIDRVEAEGLSLVAAPYWEGVSVGG</sequence>
<evidence type="ECO:0000256" key="1">
    <source>
        <dbReference type="ARBA" id="ARBA00005466"/>
    </source>
</evidence>
<feature type="domain" description="FAD-binding PCMH-type" evidence="4">
    <location>
        <begin position="36"/>
        <end position="144"/>
    </location>
</feature>
<keyword evidence="2" id="KW-0560">Oxidoreductase</keyword>
<evidence type="ECO:0000256" key="3">
    <source>
        <dbReference type="SAM" id="MobiDB-lite"/>
    </source>
</evidence>
<dbReference type="InterPro" id="IPR016169">
    <property type="entry name" value="FAD-bd_PCMH_sub2"/>
</dbReference>
<comment type="caution">
    <text evidence="5">The sequence shown here is derived from an EMBL/GenBank/DDBJ whole genome shotgun (WGS) entry which is preliminary data.</text>
</comment>